<sequence>MCTPPEETRHGPTGPHSRALMQPRPPTHATTTATPTPAGPTGDLPTGYAPRGILNPGLTRHCKEATEPSTRREGEGAPCSTTTRGCTAIRGSSRVKLVRRVPDPVPPPRSACRLPLQQVSQQCLWSPPQLDVSPRKEAAPTSAGMLVPVGEMSNVGSYPAEPHKVAPICRTAKPRPSKSMIYLMKEIMMLVEKLKYLQRKW</sequence>
<reference evidence="2" key="1">
    <citation type="journal article" date="2022" name="bioRxiv">
        <title>Sequencing and chromosome-scale assembly of the giantPleurodeles waltlgenome.</title>
        <authorList>
            <person name="Brown T."/>
            <person name="Elewa A."/>
            <person name="Iarovenko S."/>
            <person name="Subramanian E."/>
            <person name="Araus A.J."/>
            <person name="Petzold A."/>
            <person name="Susuki M."/>
            <person name="Suzuki K.-i.T."/>
            <person name="Hayashi T."/>
            <person name="Toyoda A."/>
            <person name="Oliveira C."/>
            <person name="Osipova E."/>
            <person name="Leigh N.D."/>
            <person name="Simon A."/>
            <person name="Yun M.H."/>
        </authorList>
    </citation>
    <scope>NUCLEOTIDE SEQUENCE</scope>
    <source>
        <strain evidence="2">20211129_DDA</strain>
        <tissue evidence="2">Liver</tissue>
    </source>
</reference>
<feature type="compositionally biased region" description="Basic and acidic residues" evidence="1">
    <location>
        <begin position="1"/>
        <end position="10"/>
    </location>
</feature>
<dbReference type="AlphaFoldDB" id="A0AAV7UWE6"/>
<proteinExistence type="predicted"/>
<evidence type="ECO:0000313" key="2">
    <source>
        <dbReference type="EMBL" id="KAJ1192931.1"/>
    </source>
</evidence>
<name>A0AAV7UWE6_PLEWA</name>
<protein>
    <submittedName>
        <fullName evidence="2">Uncharacterized protein</fullName>
    </submittedName>
</protein>
<dbReference type="Proteomes" id="UP001066276">
    <property type="component" value="Chromosome 2_2"/>
</dbReference>
<dbReference type="EMBL" id="JANPWB010000004">
    <property type="protein sequence ID" value="KAJ1192931.1"/>
    <property type="molecule type" value="Genomic_DNA"/>
</dbReference>
<feature type="compositionally biased region" description="Low complexity" evidence="1">
    <location>
        <begin position="27"/>
        <end position="47"/>
    </location>
</feature>
<organism evidence="2 3">
    <name type="scientific">Pleurodeles waltl</name>
    <name type="common">Iberian ribbed newt</name>
    <dbReference type="NCBI Taxonomy" id="8319"/>
    <lineage>
        <taxon>Eukaryota</taxon>
        <taxon>Metazoa</taxon>
        <taxon>Chordata</taxon>
        <taxon>Craniata</taxon>
        <taxon>Vertebrata</taxon>
        <taxon>Euteleostomi</taxon>
        <taxon>Amphibia</taxon>
        <taxon>Batrachia</taxon>
        <taxon>Caudata</taxon>
        <taxon>Salamandroidea</taxon>
        <taxon>Salamandridae</taxon>
        <taxon>Pleurodelinae</taxon>
        <taxon>Pleurodeles</taxon>
    </lineage>
</organism>
<feature type="region of interest" description="Disordered" evidence="1">
    <location>
        <begin position="1"/>
        <end position="85"/>
    </location>
</feature>
<evidence type="ECO:0000256" key="1">
    <source>
        <dbReference type="SAM" id="MobiDB-lite"/>
    </source>
</evidence>
<comment type="caution">
    <text evidence="2">The sequence shown here is derived from an EMBL/GenBank/DDBJ whole genome shotgun (WGS) entry which is preliminary data.</text>
</comment>
<feature type="compositionally biased region" description="Basic and acidic residues" evidence="1">
    <location>
        <begin position="61"/>
        <end position="75"/>
    </location>
</feature>
<evidence type="ECO:0000313" key="3">
    <source>
        <dbReference type="Proteomes" id="UP001066276"/>
    </source>
</evidence>
<keyword evidence="3" id="KW-1185">Reference proteome</keyword>
<gene>
    <name evidence="2" type="ORF">NDU88_002237</name>
</gene>
<accession>A0AAV7UWE6</accession>